<accession>A0A9J6FEC9</accession>
<keyword evidence="4" id="KW-1185">Reference proteome</keyword>
<evidence type="ECO:0000313" key="4">
    <source>
        <dbReference type="Proteomes" id="UP000821853"/>
    </source>
</evidence>
<name>A0A9J6FEC9_HAELO</name>
<feature type="compositionally biased region" description="Basic residues" evidence="1">
    <location>
        <begin position="358"/>
        <end position="373"/>
    </location>
</feature>
<organism evidence="3 4">
    <name type="scientific">Haemaphysalis longicornis</name>
    <name type="common">Bush tick</name>
    <dbReference type="NCBI Taxonomy" id="44386"/>
    <lineage>
        <taxon>Eukaryota</taxon>
        <taxon>Metazoa</taxon>
        <taxon>Ecdysozoa</taxon>
        <taxon>Arthropoda</taxon>
        <taxon>Chelicerata</taxon>
        <taxon>Arachnida</taxon>
        <taxon>Acari</taxon>
        <taxon>Parasitiformes</taxon>
        <taxon>Ixodida</taxon>
        <taxon>Ixodoidea</taxon>
        <taxon>Ixodidae</taxon>
        <taxon>Haemaphysalinae</taxon>
        <taxon>Haemaphysalis</taxon>
    </lineage>
</organism>
<dbReference type="Proteomes" id="UP000821853">
    <property type="component" value="Chromosome 1"/>
</dbReference>
<dbReference type="OrthoDB" id="6408858at2759"/>
<proteinExistence type="predicted"/>
<feature type="region of interest" description="Disordered" evidence="1">
    <location>
        <begin position="11"/>
        <end position="36"/>
    </location>
</feature>
<protein>
    <recommendedName>
        <fullName evidence="2">Laminin EGF-like domain-containing protein</fullName>
    </recommendedName>
</protein>
<gene>
    <name evidence="3" type="ORF">HPB48_002925</name>
</gene>
<evidence type="ECO:0000313" key="3">
    <source>
        <dbReference type="EMBL" id="KAH9361063.1"/>
    </source>
</evidence>
<feature type="domain" description="Laminin EGF-like" evidence="2">
    <location>
        <begin position="169"/>
        <end position="199"/>
    </location>
</feature>
<feature type="region of interest" description="Disordered" evidence="1">
    <location>
        <begin position="441"/>
        <end position="461"/>
    </location>
</feature>
<dbReference type="CDD" id="cd00055">
    <property type="entry name" value="EGF_Lam"/>
    <property type="match status" value="1"/>
</dbReference>
<dbReference type="InterPro" id="IPR002049">
    <property type="entry name" value="LE_dom"/>
</dbReference>
<comment type="caution">
    <text evidence="3">The sequence shown here is derived from an EMBL/GenBank/DDBJ whole genome shotgun (WGS) entry which is preliminary data.</text>
</comment>
<feature type="region of interest" description="Disordered" evidence="1">
    <location>
        <begin position="329"/>
        <end position="374"/>
    </location>
</feature>
<dbReference type="Pfam" id="PF00053">
    <property type="entry name" value="EGF_laminin"/>
    <property type="match status" value="2"/>
</dbReference>
<evidence type="ECO:0000259" key="2">
    <source>
        <dbReference type="PROSITE" id="PS01248"/>
    </source>
</evidence>
<dbReference type="SMART" id="SM00180">
    <property type="entry name" value="EGF_Lam"/>
    <property type="match status" value="2"/>
</dbReference>
<dbReference type="PROSITE" id="PS01248">
    <property type="entry name" value="EGF_LAM_1"/>
    <property type="match status" value="1"/>
</dbReference>
<dbReference type="AlphaFoldDB" id="A0A9J6FEC9"/>
<feature type="compositionally biased region" description="Basic and acidic residues" evidence="1">
    <location>
        <begin position="345"/>
        <end position="357"/>
    </location>
</feature>
<dbReference type="EMBL" id="JABSTR010000001">
    <property type="protein sequence ID" value="KAH9361063.1"/>
    <property type="molecule type" value="Genomic_DNA"/>
</dbReference>
<sequence>MALSYAQFTIPPRPAIGPNEPHPRLGANAASSGPQPARARRVAAVCKHAGGREARADFSPAPESPRRLVTTGMVQRQTSGEEKVLMLPGVIQSKLVTRLREGTEYAVVLSAVYPNVQTAAAPKLSVRTALPVSELPVGDDSYLDNKIQCNCSEEGMVACTRSALQDMACSCFPSYTGRWCELCASGFFRVGKRCTVCPCSNATSTGECEASGADSVSCRACLPGHRGPLCSACAAGYHWKGDRCEPIACRSFALCAREPDNPGCRDCHLVQNSLPPVAQKSSGMRGCRLRAASGALVGTDVRNLALLLCDPGQSFSSLARTSSANTSVRKHVAKGATRPTPLAKTWERSQQSREKRQTTRKKTTACGRTKRPRALTTAAAAHMGPRIPVAVGGALIMQIRGRDEPHPMVGSIDYTYAASHANSRANDFPARFLASQLTRRVRGNCPRSAKEEKHGSRRSGK</sequence>
<reference evidence="3 4" key="1">
    <citation type="journal article" date="2020" name="Cell">
        <title>Large-Scale Comparative Analyses of Tick Genomes Elucidate Their Genetic Diversity and Vector Capacities.</title>
        <authorList>
            <consortium name="Tick Genome and Microbiome Consortium (TIGMIC)"/>
            <person name="Jia N."/>
            <person name="Wang J."/>
            <person name="Shi W."/>
            <person name="Du L."/>
            <person name="Sun Y."/>
            <person name="Zhan W."/>
            <person name="Jiang J.F."/>
            <person name="Wang Q."/>
            <person name="Zhang B."/>
            <person name="Ji P."/>
            <person name="Bell-Sakyi L."/>
            <person name="Cui X.M."/>
            <person name="Yuan T.T."/>
            <person name="Jiang B.G."/>
            <person name="Yang W.F."/>
            <person name="Lam T.T."/>
            <person name="Chang Q.C."/>
            <person name="Ding S.J."/>
            <person name="Wang X.J."/>
            <person name="Zhu J.G."/>
            <person name="Ruan X.D."/>
            <person name="Zhao L."/>
            <person name="Wei J.T."/>
            <person name="Ye R.Z."/>
            <person name="Que T.C."/>
            <person name="Du C.H."/>
            <person name="Zhou Y.H."/>
            <person name="Cheng J.X."/>
            <person name="Dai P.F."/>
            <person name="Guo W.B."/>
            <person name="Han X.H."/>
            <person name="Huang E.J."/>
            <person name="Li L.F."/>
            <person name="Wei W."/>
            <person name="Gao Y.C."/>
            <person name="Liu J.Z."/>
            <person name="Shao H.Z."/>
            <person name="Wang X."/>
            <person name="Wang C.C."/>
            <person name="Yang T.C."/>
            <person name="Huo Q.B."/>
            <person name="Li W."/>
            <person name="Chen H.Y."/>
            <person name="Chen S.E."/>
            <person name="Zhou L.G."/>
            <person name="Ni X.B."/>
            <person name="Tian J.H."/>
            <person name="Sheng Y."/>
            <person name="Liu T."/>
            <person name="Pan Y.S."/>
            <person name="Xia L.Y."/>
            <person name="Li J."/>
            <person name="Zhao F."/>
            <person name="Cao W.C."/>
        </authorList>
    </citation>
    <scope>NUCLEOTIDE SEQUENCE [LARGE SCALE GENOMIC DNA]</scope>
    <source>
        <strain evidence="3">HaeL-2018</strain>
    </source>
</reference>
<dbReference type="VEuPathDB" id="VectorBase:HLOH_052667"/>
<evidence type="ECO:0000256" key="1">
    <source>
        <dbReference type="SAM" id="MobiDB-lite"/>
    </source>
</evidence>